<name>A0A1M7YBU6_9FIRM</name>
<reference evidence="1 2" key="1">
    <citation type="submission" date="2016-12" db="EMBL/GenBank/DDBJ databases">
        <authorList>
            <person name="Song W.-J."/>
            <person name="Kurnit D.M."/>
        </authorList>
    </citation>
    <scope>NUCLEOTIDE SEQUENCE [LARGE SCALE GENOMIC DNA]</scope>
    <source>
        <strain evidence="1 2">DSM 12503</strain>
    </source>
</reference>
<dbReference type="OrthoDB" id="2085533at2"/>
<proteinExistence type="predicted"/>
<sequence length="99" mass="11404">MKKTIQVTYYECPVCGYNHTDRQKVYKHFTSHPIKVNEIVYCKICGAGWNVKARGKEAAIRKAEECFQKHQEEGNIDEVATEAFFLSHGAFGYVRKVET</sequence>
<protein>
    <recommendedName>
        <fullName evidence="3">C2H2-type domain-containing protein</fullName>
    </recommendedName>
</protein>
<evidence type="ECO:0000313" key="1">
    <source>
        <dbReference type="EMBL" id="SHO50110.1"/>
    </source>
</evidence>
<keyword evidence="2" id="KW-1185">Reference proteome</keyword>
<evidence type="ECO:0008006" key="3">
    <source>
        <dbReference type="Google" id="ProtNLM"/>
    </source>
</evidence>
<dbReference type="AlphaFoldDB" id="A0A1M7YBU6"/>
<dbReference type="STRING" id="1121345.SAMN02745217_02591"/>
<gene>
    <name evidence="1" type="ORF">SAMN02745217_02591</name>
</gene>
<organism evidence="1 2">
    <name type="scientific">Anaerocolumna xylanovorans DSM 12503</name>
    <dbReference type="NCBI Taxonomy" id="1121345"/>
    <lineage>
        <taxon>Bacteria</taxon>
        <taxon>Bacillati</taxon>
        <taxon>Bacillota</taxon>
        <taxon>Clostridia</taxon>
        <taxon>Lachnospirales</taxon>
        <taxon>Lachnospiraceae</taxon>
        <taxon>Anaerocolumna</taxon>
    </lineage>
</organism>
<dbReference type="EMBL" id="FRFD01000007">
    <property type="protein sequence ID" value="SHO50110.1"/>
    <property type="molecule type" value="Genomic_DNA"/>
</dbReference>
<dbReference type="Proteomes" id="UP000184612">
    <property type="component" value="Unassembled WGS sequence"/>
</dbReference>
<evidence type="ECO:0000313" key="2">
    <source>
        <dbReference type="Proteomes" id="UP000184612"/>
    </source>
</evidence>
<dbReference type="RefSeq" id="WP_073589276.1">
    <property type="nucleotide sequence ID" value="NZ_FRFD01000007.1"/>
</dbReference>
<accession>A0A1M7YBU6</accession>